<dbReference type="SMART" id="SM00256">
    <property type="entry name" value="FBOX"/>
    <property type="match status" value="1"/>
</dbReference>
<evidence type="ECO:0000313" key="4">
    <source>
        <dbReference type="Proteomes" id="UP001557470"/>
    </source>
</evidence>
<proteinExistence type="predicted"/>
<dbReference type="InterPro" id="IPR001810">
    <property type="entry name" value="F-box_dom"/>
</dbReference>
<dbReference type="Gene3D" id="1.20.1280.50">
    <property type="match status" value="1"/>
</dbReference>
<protein>
    <recommendedName>
        <fullName evidence="2">F-box domain-containing protein</fullName>
    </recommendedName>
</protein>
<sequence>MSVGRGQLLREGLLKNTPPTDGGEPTGRKKSDLEYEIIGFSPGSQCDRPPPLLQKTKGKRMANLPPRSTGLAVLPAKCPQNHIERMPPEILLKILSYLDALSLFSIGFVNKQFNEMANNNGMWHKIYSAEYGQSKMWRPKRKDELLDKLADLGVQEQTEGHWKKLYFRTMAGFNLTLWKQLRDNSPFTSPPMQTEQVLRHQLVTWEITVFDKLGFEGTFHQSRVYFSDLSVTVCWTSGRWPHLSHLATLQLDAVKREALRPPNIIKPGWRSLMAKFDLDTITINGHVIGRDQLVNLMLLSPGIIIGIWRGRWSIAFVMASFHNHRLLERSLLGTSICPYSPPEDKPYSDKTDPYFGLHGYTLRLILHDTVTQILDCHFPQLSCDISQIRGGFLQLNAISRENKRQHTPFSGRICLPWRCETLEGTVENCCIMNLTLLDEYQNTFWCVSTPVSMTLNCKGPFSLYQGQQFIIRYQDAEGKVRMDLVWLEEQRQYFLIHLVVSVSTTKVNKHFGKHYI</sequence>
<comment type="caution">
    <text evidence="3">The sequence shown here is derived from an EMBL/GenBank/DDBJ whole genome shotgun (WGS) entry which is preliminary data.</text>
</comment>
<dbReference type="Proteomes" id="UP001557470">
    <property type="component" value="Unassembled WGS sequence"/>
</dbReference>
<gene>
    <name evidence="3" type="ORF">UPYG_G00280970</name>
</gene>
<dbReference type="Pfam" id="PF12937">
    <property type="entry name" value="F-box-like"/>
    <property type="match status" value="1"/>
</dbReference>
<dbReference type="EMBL" id="JAGEUA010000009">
    <property type="protein sequence ID" value="KAL0965413.1"/>
    <property type="molecule type" value="Genomic_DNA"/>
</dbReference>
<dbReference type="AlphaFoldDB" id="A0ABD0WS08"/>
<organism evidence="3 4">
    <name type="scientific">Umbra pygmaea</name>
    <name type="common">Eastern mudminnow</name>
    <dbReference type="NCBI Taxonomy" id="75934"/>
    <lineage>
        <taxon>Eukaryota</taxon>
        <taxon>Metazoa</taxon>
        <taxon>Chordata</taxon>
        <taxon>Craniata</taxon>
        <taxon>Vertebrata</taxon>
        <taxon>Euteleostomi</taxon>
        <taxon>Actinopterygii</taxon>
        <taxon>Neopterygii</taxon>
        <taxon>Teleostei</taxon>
        <taxon>Protacanthopterygii</taxon>
        <taxon>Esociformes</taxon>
        <taxon>Umbridae</taxon>
        <taxon>Umbra</taxon>
    </lineage>
</organism>
<accession>A0ABD0WS08</accession>
<feature type="domain" description="F-box" evidence="2">
    <location>
        <begin position="80"/>
        <end position="126"/>
    </location>
</feature>
<keyword evidence="4" id="KW-1185">Reference proteome</keyword>
<reference evidence="3 4" key="1">
    <citation type="submission" date="2024-06" db="EMBL/GenBank/DDBJ databases">
        <authorList>
            <person name="Pan Q."/>
            <person name="Wen M."/>
            <person name="Jouanno E."/>
            <person name="Zahm M."/>
            <person name="Klopp C."/>
            <person name="Cabau C."/>
            <person name="Louis A."/>
            <person name="Berthelot C."/>
            <person name="Parey E."/>
            <person name="Roest Crollius H."/>
            <person name="Montfort J."/>
            <person name="Robinson-Rechavi M."/>
            <person name="Bouchez O."/>
            <person name="Lampietro C."/>
            <person name="Lopez Roques C."/>
            <person name="Donnadieu C."/>
            <person name="Postlethwait J."/>
            <person name="Bobe J."/>
            <person name="Verreycken H."/>
            <person name="Guiguen Y."/>
        </authorList>
    </citation>
    <scope>NUCLEOTIDE SEQUENCE [LARGE SCALE GENOMIC DNA]</scope>
    <source>
        <strain evidence="3">Up_M1</strain>
        <tissue evidence="3">Testis</tissue>
    </source>
</reference>
<evidence type="ECO:0000259" key="2">
    <source>
        <dbReference type="PROSITE" id="PS50181"/>
    </source>
</evidence>
<dbReference type="PANTHER" id="PTHR46731:SF1">
    <property type="entry name" value="F-BOX ONLY PROTEIN 15"/>
    <property type="match status" value="1"/>
</dbReference>
<feature type="region of interest" description="Disordered" evidence="1">
    <location>
        <begin position="1"/>
        <end position="30"/>
    </location>
</feature>
<dbReference type="CDD" id="cd22093">
    <property type="entry name" value="F-box_FBXO15"/>
    <property type="match status" value="1"/>
</dbReference>
<dbReference type="PROSITE" id="PS50181">
    <property type="entry name" value="FBOX"/>
    <property type="match status" value="1"/>
</dbReference>
<dbReference type="PANTHER" id="PTHR46731">
    <property type="entry name" value="F-BOX ONLY PROTEIN 15"/>
    <property type="match status" value="1"/>
</dbReference>
<dbReference type="SUPFAM" id="SSF81383">
    <property type="entry name" value="F-box domain"/>
    <property type="match status" value="1"/>
</dbReference>
<dbReference type="InterPro" id="IPR036047">
    <property type="entry name" value="F-box-like_dom_sf"/>
</dbReference>
<name>A0ABD0WS08_UMBPY</name>
<evidence type="ECO:0000313" key="3">
    <source>
        <dbReference type="EMBL" id="KAL0965413.1"/>
    </source>
</evidence>
<evidence type="ECO:0000256" key="1">
    <source>
        <dbReference type="SAM" id="MobiDB-lite"/>
    </source>
</evidence>